<protein>
    <submittedName>
        <fullName evidence="1">Uncharacterized protein</fullName>
    </submittedName>
</protein>
<accession>A0A0N0IVV9</accession>
<dbReference type="EMBL" id="LJOD01000008">
    <property type="protein sequence ID" value="KPE50802.1"/>
    <property type="molecule type" value="Genomic_DNA"/>
</dbReference>
<dbReference type="AlphaFoldDB" id="A0A0N0IVV9"/>
<dbReference type="RefSeq" id="WP_062700213.1">
    <property type="nucleotide sequence ID" value="NZ_LJOD01000008.1"/>
</dbReference>
<dbReference type="PATRIC" id="fig|253.9.peg.4583"/>
<organism evidence="1 2">
    <name type="scientific">Chryseobacterium indologenes</name>
    <name type="common">Flavobacterium indologenes</name>
    <dbReference type="NCBI Taxonomy" id="253"/>
    <lineage>
        <taxon>Bacteria</taxon>
        <taxon>Pseudomonadati</taxon>
        <taxon>Bacteroidota</taxon>
        <taxon>Flavobacteriia</taxon>
        <taxon>Flavobacteriales</taxon>
        <taxon>Weeksellaceae</taxon>
        <taxon>Chryseobacterium group</taxon>
        <taxon>Chryseobacterium</taxon>
    </lineage>
</organism>
<comment type="caution">
    <text evidence="1">The sequence shown here is derived from an EMBL/GenBank/DDBJ whole genome shotgun (WGS) entry which is preliminary data.</text>
</comment>
<gene>
    <name evidence="1" type="ORF">AOB46_13540</name>
</gene>
<dbReference type="OrthoDB" id="1274422at2"/>
<name>A0A0N0IVV9_CHRID</name>
<evidence type="ECO:0000313" key="1">
    <source>
        <dbReference type="EMBL" id="KPE50802.1"/>
    </source>
</evidence>
<reference evidence="1 2" key="1">
    <citation type="journal article" date="2015" name="Genom Data">
        <title>Draft genome sequence of a multidrug-resistant Chryseobacterium indologenes isolate from Malaysia.</title>
        <authorList>
            <person name="Yu C.Y."/>
            <person name="Ang G.Y."/>
            <person name="Cheng H.J."/>
            <person name="Cheong Y.M."/>
            <person name="Yin W.F."/>
            <person name="Chan K.G."/>
        </authorList>
    </citation>
    <scope>NUCLEOTIDE SEQUENCE [LARGE SCALE GENOMIC DNA]</scope>
    <source>
        <strain evidence="1 2">CI_885</strain>
    </source>
</reference>
<proteinExistence type="predicted"/>
<reference evidence="2" key="2">
    <citation type="submission" date="2015-09" db="EMBL/GenBank/DDBJ databases">
        <title>Draft genome sequence of a multidrug-resistant Chryseobacterium indologenes isolate from Malaysia.</title>
        <authorList>
            <person name="Yu C.Y."/>
            <person name="Ang G.Y."/>
            <person name="Chan K.-G."/>
        </authorList>
    </citation>
    <scope>NUCLEOTIDE SEQUENCE [LARGE SCALE GENOMIC DNA]</scope>
    <source>
        <strain evidence="2">CI_885</strain>
    </source>
</reference>
<evidence type="ECO:0000313" key="2">
    <source>
        <dbReference type="Proteomes" id="UP000037953"/>
    </source>
</evidence>
<sequence>MNEKTDQVRRDFINWTRENKNHLPLNSAFWDVWILQKKHTSDVQDHFLEVLGRYDARLERGIPFYKPYSKLVIWNLNG</sequence>
<dbReference type="Proteomes" id="UP000037953">
    <property type="component" value="Unassembled WGS sequence"/>
</dbReference>